<feature type="region of interest" description="Disordered" evidence="1">
    <location>
        <begin position="197"/>
        <end position="216"/>
    </location>
</feature>
<dbReference type="Gene3D" id="3.40.50.720">
    <property type="entry name" value="NAD(P)-binding Rossmann-like Domain"/>
    <property type="match status" value="1"/>
</dbReference>
<dbReference type="InterPro" id="IPR036291">
    <property type="entry name" value="NAD(P)-bd_dom_sf"/>
</dbReference>
<dbReference type="Proteomes" id="UP001321861">
    <property type="component" value="Chromosome"/>
</dbReference>
<dbReference type="KEGG" id="xap:XA3_13510"/>
<dbReference type="RefSeq" id="WP_317634734.1">
    <property type="nucleotide sequence ID" value="NZ_AP026802.1"/>
</dbReference>
<evidence type="ECO:0000256" key="1">
    <source>
        <dbReference type="SAM" id="MobiDB-lite"/>
    </source>
</evidence>
<dbReference type="InterPro" id="IPR016040">
    <property type="entry name" value="NAD(P)-bd_dom"/>
</dbReference>
<gene>
    <name evidence="3" type="ORF">XA3_13510</name>
</gene>
<dbReference type="PANTHER" id="PTHR15020">
    <property type="entry name" value="FLAVIN REDUCTASE-RELATED"/>
    <property type="match status" value="1"/>
</dbReference>
<dbReference type="SUPFAM" id="SSF51735">
    <property type="entry name" value="NAD(P)-binding Rossmann-fold domains"/>
    <property type="match status" value="1"/>
</dbReference>
<feature type="domain" description="NAD(P)-binding" evidence="2">
    <location>
        <begin position="8"/>
        <end position="191"/>
    </location>
</feature>
<evidence type="ECO:0000313" key="4">
    <source>
        <dbReference type="Proteomes" id="UP001321861"/>
    </source>
</evidence>
<organism evidence="3 4">
    <name type="scientific">Xylocopilactobacillus apicola</name>
    <dbReference type="NCBI Taxonomy" id="2932184"/>
    <lineage>
        <taxon>Bacteria</taxon>
        <taxon>Bacillati</taxon>
        <taxon>Bacillota</taxon>
        <taxon>Bacilli</taxon>
        <taxon>Lactobacillales</taxon>
        <taxon>Lactobacillaceae</taxon>
        <taxon>Xylocopilactobacillus</taxon>
    </lineage>
</organism>
<dbReference type="EMBL" id="AP026802">
    <property type="protein sequence ID" value="BDR58910.1"/>
    <property type="molecule type" value="Genomic_DNA"/>
</dbReference>
<name>A0AAU9D978_9LACO</name>
<dbReference type="PANTHER" id="PTHR15020:SF50">
    <property type="entry name" value="UPF0659 PROTEIN YMR090W"/>
    <property type="match status" value="1"/>
</dbReference>
<sequence>MKTVLILGANGATAQIVTMRLLAETTFDLRLYLRNAERLAQFNNEPRIQLIEGDILDDQSLNKAMTKVDLVYSNLGGVDLANLTTQVLKTMKENNCERLLFYSALGALHEVPGKFGAWNEQAIAAYLPGFRASDELIRNESGINTTQFRPAWLTNKKEVNYEVTLEGESFQGTEISRASVADFIVKLIKDPTLYPNTSVGLDQPGTDGDYPEWLKE</sequence>
<protein>
    <submittedName>
        <fullName evidence="3">NAD-dependent dehydratase</fullName>
    </submittedName>
</protein>
<accession>A0AAU9D978</accession>
<evidence type="ECO:0000259" key="2">
    <source>
        <dbReference type="Pfam" id="PF13460"/>
    </source>
</evidence>
<evidence type="ECO:0000313" key="3">
    <source>
        <dbReference type="EMBL" id="BDR58910.1"/>
    </source>
</evidence>
<reference evidence="3 4" key="1">
    <citation type="journal article" date="2023" name="Microbiol. Spectr.">
        <title>Symbiosis of Carpenter Bees with Uncharacterized Lactic Acid Bacteria Showing NAD Auxotrophy.</title>
        <authorList>
            <person name="Kawasaki S."/>
            <person name="Ozawa K."/>
            <person name="Mori T."/>
            <person name="Yamamoto A."/>
            <person name="Ito M."/>
            <person name="Ohkuma M."/>
            <person name="Sakamoto M."/>
            <person name="Matsutani M."/>
        </authorList>
    </citation>
    <scope>NUCLEOTIDE SEQUENCE [LARGE SCALE GENOMIC DNA]</scope>
    <source>
        <strain evidence="3 4">XA3</strain>
    </source>
</reference>
<proteinExistence type="predicted"/>
<keyword evidence="4" id="KW-1185">Reference proteome</keyword>
<dbReference type="Pfam" id="PF13460">
    <property type="entry name" value="NAD_binding_10"/>
    <property type="match status" value="1"/>
</dbReference>
<dbReference type="AlphaFoldDB" id="A0AAU9D978"/>